<dbReference type="InterPro" id="IPR024072">
    <property type="entry name" value="DHFR-like_dom_sf"/>
</dbReference>
<dbReference type="Gene3D" id="3.40.430.10">
    <property type="entry name" value="Dihydrofolate Reductase, subunit A"/>
    <property type="match status" value="1"/>
</dbReference>
<dbReference type="PANTHER" id="PTHR38011">
    <property type="entry name" value="DIHYDROFOLATE REDUCTASE FAMILY PROTEIN (AFU_ORTHOLOGUE AFUA_8G06820)"/>
    <property type="match status" value="1"/>
</dbReference>
<sequence length="186" mass="20695">MAALRYFVMASLDGFIADRTGNFDWAAPDEEVHGFVNDRMRDVGTYLYGRRMWDTMRYWQTAPDSAGTEPVAADFARIWRAAEKIVYSATLTELDSPHTRLRSRFDAGEVAELIASADADLAVGGAGLAAYALRAGLVDEIEFLAVPVLVGGGTHWLPPDLRLDLELLDEHRFASGSVDLRYRVRR</sequence>
<keyword evidence="3" id="KW-1185">Reference proteome</keyword>
<dbReference type="EMBL" id="BAABAB010000022">
    <property type="protein sequence ID" value="GAA3627331.1"/>
    <property type="molecule type" value="Genomic_DNA"/>
</dbReference>
<comment type="caution">
    <text evidence="2">The sequence shown here is derived from an EMBL/GenBank/DDBJ whole genome shotgun (WGS) entry which is preliminary data.</text>
</comment>
<accession>A0ABP7A8V0</accession>
<dbReference type="Pfam" id="PF01872">
    <property type="entry name" value="RibD_C"/>
    <property type="match status" value="1"/>
</dbReference>
<name>A0ABP7A8V0_9ACTN</name>
<organism evidence="2 3">
    <name type="scientific">Microlunatus ginsengisoli</name>
    <dbReference type="NCBI Taxonomy" id="363863"/>
    <lineage>
        <taxon>Bacteria</taxon>
        <taxon>Bacillati</taxon>
        <taxon>Actinomycetota</taxon>
        <taxon>Actinomycetes</taxon>
        <taxon>Propionibacteriales</taxon>
        <taxon>Propionibacteriaceae</taxon>
        <taxon>Microlunatus</taxon>
    </lineage>
</organism>
<dbReference type="InterPro" id="IPR050765">
    <property type="entry name" value="Riboflavin_Biosynth_HTPR"/>
</dbReference>
<dbReference type="RefSeq" id="WP_344806322.1">
    <property type="nucleotide sequence ID" value="NZ_BAABAB010000022.1"/>
</dbReference>
<dbReference type="Proteomes" id="UP001501490">
    <property type="component" value="Unassembled WGS sequence"/>
</dbReference>
<dbReference type="SUPFAM" id="SSF53597">
    <property type="entry name" value="Dihydrofolate reductase-like"/>
    <property type="match status" value="1"/>
</dbReference>
<dbReference type="InterPro" id="IPR002734">
    <property type="entry name" value="RibDG_C"/>
</dbReference>
<protein>
    <submittedName>
        <fullName evidence="2">Dihydrofolate reductase family protein</fullName>
    </submittedName>
</protein>
<evidence type="ECO:0000313" key="2">
    <source>
        <dbReference type="EMBL" id="GAA3627331.1"/>
    </source>
</evidence>
<reference evidence="3" key="1">
    <citation type="journal article" date="2019" name="Int. J. Syst. Evol. Microbiol.">
        <title>The Global Catalogue of Microorganisms (GCM) 10K type strain sequencing project: providing services to taxonomists for standard genome sequencing and annotation.</title>
        <authorList>
            <consortium name="The Broad Institute Genomics Platform"/>
            <consortium name="The Broad Institute Genome Sequencing Center for Infectious Disease"/>
            <person name="Wu L."/>
            <person name="Ma J."/>
        </authorList>
    </citation>
    <scope>NUCLEOTIDE SEQUENCE [LARGE SCALE GENOMIC DNA]</scope>
    <source>
        <strain evidence="3">JCM 16929</strain>
    </source>
</reference>
<proteinExistence type="predicted"/>
<dbReference type="PANTHER" id="PTHR38011:SF11">
    <property type="entry name" value="2,5-DIAMINO-6-RIBOSYLAMINO-4(3H)-PYRIMIDINONE 5'-PHOSPHATE REDUCTASE"/>
    <property type="match status" value="1"/>
</dbReference>
<evidence type="ECO:0000313" key="3">
    <source>
        <dbReference type="Proteomes" id="UP001501490"/>
    </source>
</evidence>
<feature type="domain" description="Bacterial bifunctional deaminase-reductase C-terminal" evidence="1">
    <location>
        <begin position="4"/>
        <end position="162"/>
    </location>
</feature>
<gene>
    <name evidence="2" type="ORF">GCM10022236_32050</name>
</gene>
<evidence type="ECO:0000259" key="1">
    <source>
        <dbReference type="Pfam" id="PF01872"/>
    </source>
</evidence>